<keyword evidence="3" id="KW-0418">Kinase</keyword>
<evidence type="ECO:0000259" key="2">
    <source>
        <dbReference type="PROSITE" id="PS50109"/>
    </source>
</evidence>
<dbReference type="PANTHER" id="PTHR34220">
    <property type="entry name" value="SENSOR HISTIDINE KINASE YPDA"/>
    <property type="match status" value="1"/>
</dbReference>
<dbReference type="SUPFAM" id="SSF55874">
    <property type="entry name" value="ATPase domain of HSP90 chaperone/DNA topoisomerase II/histidine kinase"/>
    <property type="match status" value="1"/>
</dbReference>
<feature type="transmembrane region" description="Helical" evidence="1">
    <location>
        <begin position="72"/>
        <end position="91"/>
    </location>
</feature>
<gene>
    <name evidence="3" type="ORF">DWU98_09830</name>
</gene>
<dbReference type="Gene3D" id="3.30.565.10">
    <property type="entry name" value="Histidine kinase-like ATPase, C-terminal domain"/>
    <property type="match status" value="1"/>
</dbReference>
<feature type="domain" description="Histidine kinase" evidence="2">
    <location>
        <begin position="324"/>
        <end position="419"/>
    </location>
</feature>
<dbReference type="InterPro" id="IPR003594">
    <property type="entry name" value="HATPase_dom"/>
</dbReference>
<dbReference type="AlphaFoldDB" id="A0A370X1S8"/>
<name>A0A370X1S8_9GAMM</name>
<dbReference type="GO" id="GO:0016020">
    <property type="term" value="C:membrane"/>
    <property type="evidence" value="ECO:0007669"/>
    <property type="project" value="InterPro"/>
</dbReference>
<comment type="caution">
    <text evidence="3">The sequence shown here is derived from an EMBL/GenBank/DDBJ whole genome shotgun (WGS) entry which is preliminary data.</text>
</comment>
<keyword evidence="1" id="KW-0812">Transmembrane</keyword>
<dbReference type="Pfam" id="PF02518">
    <property type="entry name" value="HATPase_c"/>
    <property type="match status" value="1"/>
</dbReference>
<dbReference type="InterPro" id="IPR010559">
    <property type="entry name" value="Sig_transdc_His_kin_internal"/>
</dbReference>
<feature type="transmembrane region" description="Helical" evidence="1">
    <location>
        <begin position="140"/>
        <end position="166"/>
    </location>
</feature>
<dbReference type="GO" id="GO:0000155">
    <property type="term" value="F:phosphorelay sensor kinase activity"/>
    <property type="evidence" value="ECO:0007669"/>
    <property type="project" value="InterPro"/>
</dbReference>
<keyword evidence="1" id="KW-0472">Membrane</keyword>
<evidence type="ECO:0000256" key="1">
    <source>
        <dbReference type="SAM" id="Phobius"/>
    </source>
</evidence>
<keyword evidence="4" id="KW-1185">Reference proteome</keyword>
<dbReference type="Pfam" id="PF06580">
    <property type="entry name" value="His_kinase"/>
    <property type="match status" value="1"/>
</dbReference>
<keyword evidence="1" id="KW-1133">Transmembrane helix</keyword>
<feature type="transmembrane region" description="Helical" evidence="1">
    <location>
        <begin position="186"/>
        <end position="203"/>
    </location>
</feature>
<keyword evidence="3" id="KW-0808">Transferase</keyword>
<protein>
    <submittedName>
        <fullName evidence="3">Sensor histidine kinase</fullName>
    </submittedName>
</protein>
<dbReference type="InterPro" id="IPR036890">
    <property type="entry name" value="HATPase_C_sf"/>
</dbReference>
<evidence type="ECO:0000313" key="3">
    <source>
        <dbReference type="EMBL" id="RDS82312.1"/>
    </source>
</evidence>
<accession>A0A370X1S8</accession>
<dbReference type="SMART" id="SM00387">
    <property type="entry name" value="HATPase_c"/>
    <property type="match status" value="1"/>
</dbReference>
<reference evidence="3 4" key="1">
    <citation type="submission" date="2018-07" db="EMBL/GenBank/DDBJ databases">
        <title>Dyella monticola sp. nov. and Dyella psychrodurans sp. nov. isolated from monsoon evergreen broad-leaved forest soil of Dinghu Mountain, China.</title>
        <authorList>
            <person name="Gao Z."/>
            <person name="Qiu L."/>
        </authorList>
    </citation>
    <scope>NUCLEOTIDE SEQUENCE [LARGE SCALE GENOMIC DNA]</scope>
    <source>
        <strain evidence="3 4">4G-K06</strain>
    </source>
</reference>
<dbReference type="PANTHER" id="PTHR34220:SF7">
    <property type="entry name" value="SENSOR HISTIDINE KINASE YPDA"/>
    <property type="match status" value="1"/>
</dbReference>
<proteinExistence type="predicted"/>
<sequence>MSLGQFVTFTRIYPLEKLYFSVVNPSSARRVGGRGRCVRVGWHVRSARMIRMMVRPISNHARRMPSGSYSRLRLVLISLLAWTAVGVVFAVPRFAPNAAGWFVLRASLTQWWAWGLLVPAIIAVDRHLPIAVNKLGTRLAIHIVIGLPFTLIQSYVAAVLQVIVGVMAWPDAMSYGPMHDTLKGGFLWSLLVYLLVVGGWQAVQYSQHYLASQLRLERLERNFSEARLNALRMQLDPHFLFNALNTVSSLVVSQPKLARSMIEQLGDLLRLSLESGGRQQVRLSEEMEFLGHYLAIQKTRFGDSMRVILDVPAAARDIMVPSLILQPLVENAVRHGLSPRPGGGTIWVRVTIDNAWLCITVEDDGVGLGDGWTDDRVGLGLGVTRERIAMLHPTEGAGLRIAPRDGGGTRVRVSIPTRAAEVPSDE</sequence>
<evidence type="ECO:0000313" key="4">
    <source>
        <dbReference type="Proteomes" id="UP000254258"/>
    </source>
</evidence>
<dbReference type="Proteomes" id="UP000254258">
    <property type="component" value="Unassembled WGS sequence"/>
</dbReference>
<organism evidence="3 4">
    <name type="scientific">Dyella monticola</name>
    <dbReference type="NCBI Taxonomy" id="1927958"/>
    <lineage>
        <taxon>Bacteria</taxon>
        <taxon>Pseudomonadati</taxon>
        <taxon>Pseudomonadota</taxon>
        <taxon>Gammaproteobacteria</taxon>
        <taxon>Lysobacterales</taxon>
        <taxon>Rhodanobacteraceae</taxon>
        <taxon>Dyella</taxon>
    </lineage>
</organism>
<dbReference type="PROSITE" id="PS50109">
    <property type="entry name" value="HIS_KIN"/>
    <property type="match status" value="1"/>
</dbReference>
<feature type="transmembrane region" description="Helical" evidence="1">
    <location>
        <begin position="111"/>
        <end position="128"/>
    </location>
</feature>
<dbReference type="InterPro" id="IPR005467">
    <property type="entry name" value="His_kinase_dom"/>
</dbReference>
<dbReference type="EMBL" id="QRBE01000004">
    <property type="protein sequence ID" value="RDS82312.1"/>
    <property type="molecule type" value="Genomic_DNA"/>
</dbReference>
<dbReference type="InterPro" id="IPR050640">
    <property type="entry name" value="Bact_2-comp_sensor_kinase"/>
</dbReference>